<keyword evidence="3" id="KW-0408">Iron</keyword>
<feature type="domain" description="Rieske" evidence="5">
    <location>
        <begin position="1"/>
        <end position="97"/>
    </location>
</feature>
<keyword evidence="2" id="KW-0479">Metal-binding</keyword>
<dbReference type="InterPro" id="IPR017941">
    <property type="entry name" value="Rieske_2Fe-2S"/>
</dbReference>
<evidence type="ECO:0000313" key="6">
    <source>
        <dbReference type="EMBL" id="TLX62169.1"/>
    </source>
</evidence>
<name>A0A5R9QAL4_9GAMM</name>
<dbReference type="Proteomes" id="UP000306753">
    <property type="component" value="Unassembled WGS sequence"/>
</dbReference>
<accession>A0A5R9QAL4</accession>
<dbReference type="Pfam" id="PF00355">
    <property type="entry name" value="Rieske"/>
    <property type="match status" value="1"/>
</dbReference>
<dbReference type="GO" id="GO:0046872">
    <property type="term" value="F:metal ion binding"/>
    <property type="evidence" value="ECO:0007669"/>
    <property type="project" value="UniProtKB-KW"/>
</dbReference>
<evidence type="ECO:0000313" key="7">
    <source>
        <dbReference type="Proteomes" id="UP000306753"/>
    </source>
</evidence>
<comment type="caution">
    <text evidence="6">The sequence shown here is derived from an EMBL/GenBank/DDBJ whole genome shotgun (WGS) entry which is preliminary data.</text>
</comment>
<gene>
    <name evidence="6" type="ORF">DN820_17720</name>
</gene>
<evidence type="ECO:0000256" key="4">
    <source>
        <dbReference type="ARBA" id="ARBA00023014"/>
    </source>
</evidence>
<keyword evidence="7" id="KW-1185">Reference proteome</keyword>
<dbReference type="OrthoDB" id="9800167at2"/>
<keyword evidence="4" id="KW-0411">Iron-sulfur</keyword>
<dbReference type="SUPFAM" id="SSF50022">
    <property type="entry name" value="ISP domain"/>
    <property type="match status" value="1"/>
</dbReference>
<evidence type="ECO:0000256" key="2">
    <source>
        <dbReference type="ARBA" id="ARBA00022723"/>
    </source>
</evidence>
<dbReference type="EMBL" id="QLAG01000026">
    <property type="protein sequence ID" value="TLX62169.1"/>
    <property type="molecule type" value="Genomic_DNA"/>
</dbReference>
<dbReference type="InterPro" id="IPR036922">
    <property type="entry name" value="Rieske_2Fe-2S_sf"/>
</dbReference>
<dbReference type="GO" id="GO:0051537">
    <property type="term" value="F:2 iron, 2 sulfur cluster binding"/>
    <property type="evidence" value="ECO:0007669"/>
    <property type="project" value="UniProtKB-KW"/>
</dbReference>
<evidence type="ECO:0000256" key="1">
    <source>
        <dbReference type="ARBA" id="ARBA00022714"/>
    </source>
</evidence>
<organism evidence="6 7">
    <name type="scientific">Stutzerimonas nosocomialis</name>
    <dbReference type="NCBI Taxonomy" id="1056496"/>
    <lineage>
        <taxon>Bacteria</taxon>
        <taxon>Pseudomonadati</taxon>
        <taxon>Pseudomonadota</taxon>
        <taxon>Gammaproteobacteria</taxon>
        <taxon>Pseudomonadales</taxon>
        <taxon>Pseudomonadaceae</taxon>
        <taxon>Stutzerimonas</taxon>
    </lineage>
</organism>
<protein>
    <submittedName>
        <fullName evidence="6">Rieske (2Fe-2S) protein</fullName>
    </submittedName>
</protein>
<evidence type="ECO:0000259" key="5">
    <source>
        <dbReference type="PROSITE" id="PS51296"/>
    </source>
</evidence>
<proteinExistence type="predicted"/>
<dbReference type="Gene3D" id="2.102.10.10">
    <property type="entry name" value="Rieske [2Fe-2S] iron-sulphur domain"/>
    <property type="match status" value="1"/>
</dbReference>
<evidence type="ECO:0000256" key="3">
    <source>
        <dbReference type="ARBA" id="ARBA00023004"/>
    </source>
</evidence>
<dbReference type="AlphaFoldDB" id="A0A5R9QAL4"/>
<sequence>MFVTLERLLNLDDDYRRVFDVAGHQLLLIVVEGQPRLIENRCPHQGAPLARATLSGTVLRCPRHGARFDVTTGRALDATCHALAVYPLAYDGDRIGVEV</sequence>
<reference evidence="6 7" key="1">
    <citation type="journal article" date="2017" name="Eur. J. Clin. Microbiol. Infect. Dis.">
        <title>Uncommonly isolated clinical Pseudomonas: identification and phylogenetic assignation.</title>
        <authorList>
            <person name="Mulet M."/>
            <person name="Gomila M."/>
            <person name="Ramirez A."/>
            <person name="Cardew S."/>
            <person name="Moore E.R."/>
            <person name="Lalucat J."/>
            <person name="Garcia-Valdes E."/>
        </authorList>
    </citation>
    <scope>NUCLEOTIDE SEQUENCE [LARGE SCALE GENOMIC DNA]</scope>
    <source>
        <strain evidence="6 7">SD129</strain>
    </source>
</reference>
<dbReference type="PROSITE" id="PS51296">
    <property type="entry name" value="RIESKE"/>
    <property type="match status" value="1"/>
</dbReference>
<dbReference type="RefSeq" id="WP_138407481.1">
    <property type="nucleotide sequence ID" value="NZ_QLAE01000007.1"/>
</dbReference>
<keyword evidence="1" id="KW-0001">2Fe-2S</keyword>